<accession>A0A2I0ANP9</accession>
<evidence type="ECO:0000259" key="2">
    <source>
        <dbReference type="PROSITE" id="PS50828"/>
    </source>
</evidence>
<organism evidence="3 4">
    <name type="scientific">Apostasia shenzhenica</name>
    <dbReference type="NCBI Taxonomy" id="1088818"/>
    <lineage>
        <taxon>Eukaryota</taxon>
        <taxon>Viridiplantae</taxon>
        <taxon>Streptophyta</taxon>
        <taxon>Embryophyta</taxon>
        <taxon>Tracheophyta</taxon>
        <taxon>Spermatophyta</taxon>
        <taxon>Magnoliopsida</taxon>
        <taxon>Liliopsida</taxon>
        <taxon>Asparagales</taxon>
        <taxon>Orchidaceae</taxon>
        <taxon>Apostasioideae</taxon>
        <taxon>Apostasia</taxon>
    </lineage>
</organism>
<dbReference type="InterPro" id="IPR013899">
    <property type="entry name" value="DUF1771"/>
</dbReference>
<dbReference type="SMART" id="SM01162">
    <property type="entry name" value="DUF1771"/>
    <property type="match status" value="1"/>
</dbReference>
<proteinExistence type="predicted"/>
<feature type="domain" description="Smr" evidence="2">
    <location>
        <begin position="286"/>
        <end position="315"/>
    </location>
</feature>
<sequence length="464" mass="51674">MQRPRVRTPGWAAFDCMHREKLNKGLECAMDPDPSISKITSTGPTSSSIQDEPAKRLMAIQSTFSRSFSSVVRSSTTSANFPVLNAHKIVETQNGIAAGEHPFVSESKASPNSMLKKIHSWADENLIEDILAAVNDDVGRASFLLNEMVLSETETKTDDISLSTFVLNDSIVGRDICSKESSLVDNNAESISHNEQIMGQVYVPVEPEWEEDDVYLIQRKEAIKKMREASQHSRAASNAYLRGDHLSALHFSSRAQEEWMAANKLNSMAAEEILYIRNSGNDIWNLDLHGLHTTEAVLALKQHLERIESKMLVKHSSSSNGLARLDAAVPRNASVESLGELQTNNQVRKSLVPQRRQTNHSPPSSRPTSANARRDSAFYFSLRSSTTTTQASSGSSLRTHLRPSTPPRLLRGKDVGDDCDELGRHRGGFVHRSLPVNHQEFSQTMQVILFSDFCLSHYLFFKLD</sequence>
<reference evidence="3 4" key="1">
    <citation type="journal article" date="2017" name="Nature">
        <title>The Apostasia genome and the evolution of orchids.</title>
        <authorList>
            <person name="Zhang G.Q."/>
            <person name="Liu K.W."/>
            <person name="Li Z."/>
            <person name="Lohaus R."/>
            <person name="Hsiao Y.Y."/>
            <person name="Niu S.C."/>
            <person name="Wang J.Y."/>
            <person name="Lin Y.C."/>
            <person name="Xu Q."/>
            <person name="Chen L.J."/>
            <person name="Yoshida K."/>
            <person name="Fujiwara S."/>
            <person name="Wang Z.W."/>
            <person name="Zhang Y.Q."/>
            <person name="Mitsuda N."/>
            <person name="Wang M."/>
            <person name="Liu G.H."/>
            <person name="Pecoraro L."/>
            <person name="Huang H.X."/>
            <person name="Xiao X.J."/>
            <person name="Lin M."/>
            <person name="Wu X.Y."/>
            <person name="Wu W.L."/>
            <person name="Chen Y.Y."/>
            <person name="Chang S.B."/>
            <person name="Sakamoto S."/>
            <person name="Ohme-Takagi M."/>
            <person name="Yagi M."/>
            <person name="Zeng S.J."/>
            <person name="Shen C.Y."/>
            <person name="Yeh C.M."/>
            <person name="Luo Y.B."/>
            <person name="Tsai W.C."/>
            <person name="Van de Peer Y."/>
            <person name="Liu Z.J."/>
        </authorList>
    </citation>
    <scope>NUCLEOTIDE SEQUENCE [LARGE SCALE GENOMIC DNA]</scope>
    <source>
        <strain evidence="4">cv. Shenzhen</strain>
        <tissue evidence="3">Stem</tissue>
    </source>
</reference>
<keyword evidence="4" id="KW-1185">Reference proteome</keyword>
<dbReference type="PANTHER" id="PTHR47812">
    <property type="entry name" value="SMR (SMALL MUTS RELATED) DOMAIN-CONTAINING PROTEIN"/>
    <property type="match status" value="1"/>
</dbReference>
<dbReference type="AlphaFoldDB" id="A0A2I0ANP9"/>
<protein>
    <recommendedName>
        <fullName evidence="2">Smr domain-containing protein</fullName>
    </recommendedName>
</protein>
<evidence type="ECO:0000256" key="1">
    <source>
        <dbReference type="SAM" id="MobiDB-lite"/>
    </source>
</evidence>
<feature type="compositionally biased region" description="Polar residues" evidence="1">
    <location>
        <begin position="355"/>
        <end position="371"/>
    </location>
</feature>
<dbReference type="Pfam" id="PF08590">
    <property type="entry name" value="DUF1771"/>
    <property type="match status" value="1"/>
</dbReference>
<name>A0A2I0ANP9_9ASPA</name>
<dbReference type="Gene3D" id="3.30.1370.110">
    <property type="match status" value="1"/>
</dbReference>
<dbReference type="OrthoDB" id="3231855at2759"/>
<dbReference type="PANTHER" id="PTHR47812:SF2">
    <property type="entry name" value="SMR (SMALL MUTS RELATED) DOMAIN-CONTAINING PROTEIN"/>
    <property type="match status" value="1"/>
</dbReference>
<evidence type="ECO:0000313" key="3">
    <source>
        <dbReference type="EMBL" id="PKA57164.1"/>
    </source>
</evidence>
<dbReference type="PROSITE" id="PS50828">
    <property type="entry name" value="SMR"/>
    <property type="match status" value="1"/>
</dbReference>
<gene>
    <name evidence="3" type="ORF">AXF42_Ash002468</name>
</gene>
<feature type="region of interest" description="Disordered" evidence="1">
    <location>
        <begin position="336"/>
        <end position="372"/>
    </location>
</feature>
<dbReference type="InterPro" id="IPR036063">
    <property type="entry name" value="Smr_dom_sf"/>
</dbReference>
<dbReference type="Proteomes" id="UP000236161">
    <property type="component" value="Unassembled WGS sequence"/>
</dbReference>
<feature type="region of interest" description="Disordered" evidence="1">
    <location>
        <begin position="385"/>
        <end position="416"/>
    </location>
</feature>
<evidence type="ECO:0000313" key="4">
    <source>
        <dbReference type="Proteomes" id="UP000236161"/>
    </source>
</evidence>
<dbReference type="STRING" id="1088818.A0A2I0ANP9"/>
<dbReference type="InterPro" id="IPR002625">
    <property type="entry name" value="Smr_dom"/>
</dbReference>
<feature type="compositionally biased region" description="Low complexity" evidence="1">
    <location>
        <begin position="385"/>
        <end position="396"/>
    </location>
</feature>
<dbReference type="EMBL" id="KZ451969">
    <property type="protein sequence ID" value="PKA57164.1"/>
    <property type="molecule type" value="Genomic_DNA"/>
</dbReference>